<dbReference type="KEGG" id="llh:I41_49670"/>
<dbReference type="AlphaFoldDB" id="A0A517U514"/>
<evidence type="ECO:0000313" key="1">
    <source>
        <dbReference type="EMBL" id="QDT75725.1"/>
    </source>
</evidence>
<evidence type="ECO:0000313" key="2">
    <source>
        <dbReference type="Proteomes" id="UP000317909"/>
    </source>
</evidence>
<gene>
    <name evidence="1" type="ORF">I41_49670</name>
</gene>
<proteinExistence type="predicted"/>
<dbReference type="EMBL" id="CP036339">
    <property type="protein sequence ID" value="QDT75725.1"/>
    <property type="molecule type" value="Genomic_DNA"/>
</dbReference>
<keyword evidence="2" id="KW-1185">Reference proteome</keyword>
<dbReference type="Proteomes" id="UP000317909">
    <property type="component" value="Chromosome"/>
</dbReference>
<name>A0A517U514_9BACT</name>
<sequence length="109" mass="11591">MDRGFHTRRSPLGVSAPRPHCFLNLTLQAGSVSGETPVGNDFKISVAWQSHAEAKQGREGERPLHKDGLIGITFNLDLLVDGTEAAKGNLKLSIPGGIQADFSGRLTGV</sequence>
<accession>A0A517U514</accession>
<organism evidence="1 2">
    <name type="scientific">Lacipirellula limnantheis</name>
    <dbReference type="NCBI Taxonomy" id="2528024"/>
    <lineage>
        <taxon>Bacteria</taxon>
        <taxon>Pseudomonadati</taxon>
        <taxon>Planctomycetota</taxon>
        <taxon>Planctomycetia</taxon>
        <taxon>Pirellulales</taxon>
        <taxon>Lacipirellulaceae</taxon>
        <taxon>Lacipirellula</taxon>
    </lineage>
</organism>
<protein>
    <submittedName>
        <fullName evidence="1">Uncharacterized protein</fullName>
    </submittedName>
</protein>
<reference evidence="1 2" key="1">
    <citation type="submission" date="2019-02" db="EMBL/GenBank/DDBJ databases">
        <title>Deep-cultivation of Planctomycetes and their phenomic and genomic characterization uncovers novel biology.</title>
        <authorList>
            <person name="Wiegand S."/>
            <person name="Jogler M."/>
            <person name="Boedeker C."/>
            <person name="Pinto D."/>
            <person name="Vollmers J."/>
            <person name="Rivas-Marin E."/>
            <person name="Kohn T."/>
            <person name="Peeters S.H."/>
            <person name="Heuer A."/>
            <person name="Rast P."/>
            <person name="Oberbeckmann S."/>
            <person name="Bunk B."/>
            <person name="Jeske O."/>
            <person name="Meyerdierks A."/>
            <person name="Storesund J.E."/>
            <person name="Kallscheuer N."/>
            <person name="Luecker S."/>
            <person name="Lage O.M."/>
            <person name="Pohl T."/>
            <person name="Merkel B.J."/>
            <person name="Hornburger P."/>
            <person name="Mueller R.-W."/>
            <person name="Bruemmer F."/>
            <person name="Labrenz M."/>
            <person name="Spormann A.M."/>
            <person name="Op den Camp H."/>
            <person name="Overmann J."/>
            <person name="Amann R."/>
            <person name="Jetten M.S.M."/>
            <person name="Mascher T."/>
            <person name="Medema M.H."/>
            <person name="Devos D.P."/>
            <person name="Kaster A.-K."/>
            <person name="Ovreas L."/>
            <person name="Rohde M."/>
            <person name="Galperin M.Y."/>
            <person name="Jogler C."/>
        </authorList>
    </citation>
    <scope>NUCLEOTIDE SEQUENCE [LARGE SCALE GENOMIC DNA]</scope>
    <source>
        <strain evidence="1 2">I41</strain>
    </source>
</reference>